<protein>
    <submittedName>
        <fullName evidence="2">Uncharacterized protein</fullName>
    </submittedName>
</protein>
<evidence type="ECO:0000313" key="2">
    <source>
        <dbReference type="EMBL" id="MCU4744120.1"/>
    </source>
</evidence>
<feature type="region of interest" description="Disordered" evidence="1">
    <location>
        <begin position="257"/>
        <end position="287"/>
    </location>
</feature>
<evidence type="ECO:0000313" key="3">
    <source>
        <dbReference type="Proteomes" id="UP001321018"/>
    </source>
</evidence>
<name>A0AAP2Z3C5_9EURY</name>
<evidence type="ECO:0000256" key="1">
    <source>
        <dbReference type="SAM" id="MobiDB-lite"/>
    </source>
</evidence>
<reference evidence="2" key="1">
    <citation type="submission" date="2022-09" db="EMBL/GenBank/DDBJ databases">
        <title>Enrichment on poylsaccharides allowed isolation of novel metabolic and taxonomic groups of Haloarchaea.</title>
        <authorList>
            <person name="Sorokin D.Y."/>
            <person name="Elcheninov A.G."/>
            <person name="Khizhniak T.V."/>
            <person name="Kolganova T.V."/>
            <person name="Kublanov I.V."/>
        </authorList>
    </citation>
    <scope>NUCLEOTIDE SEQUENCE</scope>
    <source>
        <strain evidence="2">AArc-xg1-1</strain>
    </source>
</reference>
<gene>
    <name evidence="2" type="ORF">OB960_22320</name>
</gene>
<feature type="region of interest" description="Disordered" evidence="1">
    <location>
        <begin position="30"/>
        <end position="52"/>
    </location>
</feature>
<dbReference type="Proteomes" id="UP001321018">
    <property type="component" value="Unassembled WGS sequence"/>
</dbReference>
<dbReference type="EMBL" id="JAOPKA010000022">
    <property type="protein sequence ID" value="MCU4744120.1"/>
    <property type="molecule type" value="Genomic_DNA"/>
</dbReference>
<accession>A0AAP2Z3C5</accession>
<feature type="compositionally biased region" description="Polar residues" evidence="1">
    <location>
        <begin position="32"/>
        <end position="50"/>
    </location>
</feature>
<proteinExistence type="predicted"/>
<sequence>MTGNTPTHDNRIARRSVLASIGLGTAALAGCTSDSSSDPANNSTNSTDSGLASGESDVFLDVAMEDDELEIELADDASVEFINLVDPNGELYDQQRLESSETRTSFEILGRSDDFVTGDYELVALSGDEQIDTATVTLEAECRITDVLWAAKNPDMEWDTDLPHWDEYAAVVIENTGTIPSLLTELEWAGAPVARLQSKESQSYYHEKRLPPGETTVYSKRQVYRTENAFNSLDCSELETESMTVTAVVQIGSDPSYTQQIKYDGDGSCELSIEDDPHERTAGGGES</sequence>
<comment type="caution">
    <text evidence="2">The sequence shown here is derived from an EMBL/GenBank/DDBJ whole genome shotgun (WGS) entry which is preliminary data.</text>
</comment>
<dbReference type="AlphaFoldDB" id="A0AAP2Z3C5"/>
<organism evidence="2 3">
    <name type="scientific">Natronoglomus mannanivorans</name>
    <dbReference type="NCBI Taxonomy" id="2979990"/>
    <lineage>
        <taxon>Archaea</taxon>
        <taxon>Methanobacteriati</taxon>
        <taxon>Methanobacteriota</taxon>
        <taxon>Stenosarchaea group</taxon>
        <taxon>Halobacteria</taxon>
        <taxon>Halobacteriales</taxon>
        <taxon>Natrialbaceae</taxon>
        <taxon>Natronoglomus</taxon>
    </lineage>
</organism>
<dbReference type="RefSeq" id="WP_338005926.1">
    <property type="nucleotide sequence ID" value="NZ_JAOPKA010000022.1"/>
</dbReference>